<feature type="transmembrane region" description="Helical" evidence="5">
    <location>
        <begin position="456"/>
        <end position="475"/>
    </location>
</feature>
<feature type="transmembrane region" description="Helical" evidence="5">
    <location>
        <begin position="420"/>
        <end position="444"/>
    </location>
</feature>
<dbReference type="InterPro" id="IPR036259">
    <property type="entry name" value="MFS_trans_sf"/>
</dbReference>
<dbReference type="PROSITE" id="PS50850">
    <property type="entry name" value="MFS"/>
    <property type="match status" value="1"/>
</dbReference>
<dbReference type="InterPro" id="IPR020846">
    <property type="entry name" value="MFS_dom"/>
</dbReference>
<feature type="transmembrane region" description="Helical" evidence="5">
    <location>
        <begin position="282"/>
        <end position="304"/>
    </location>
</feature>
<feature type="transmembrane region" description="Helical" evidence="5">
    <location>
        <begin position="62"/>
        <end position="87"/>
    </location>
</feature>
<feature type="transmembrane region" description="Helical" evidence="5">
    <location>
        <begin position="152"/>
        <end position="176"/>
    </location>
</feature>
<feature type="transmembrane region" description="Helical" evidence="5">
    <location>
        <begin position="388"/>
        <end position="408"/>
    </location>
</feature>
<feature type="domain" description="Major facilitator superfamily (MFS) profile" evidence="6">
    <location>
        <begin position="62"/>
        <end position="555"/>
    </location>
</feature>
<dbReference type="InterPro" id="IPR011701">
    <property type="entry name" value="MFS"/>
</dbReference>
<dbReference type="Gene3D" id="1.20.1250.20">
    <property type="entry name" value="MFS general substrate transporter like domains"/>
    <property type="match status" value="1"/>
</dbReference>
<sequence>MANIGTIYERTPLLGDATAVPTNSTSSSAILEREIDEEVGQDPSKFHSSSATVPATTSIGRIVLVLLIGVFISNADGSLLMATHPIIASEFDALHDSNWLLTSFGLASAATQPLYGKLSDIYGRKPLLIVAYALFAIGCALVGVGSSMFQLIIGRVISGLGSSGMTTLVSILITDLVPLREVAAWRSYVNIVATTGRSIGGPLGGWLADTVGWRWSFTGQAPLACIAIALIAITIPSRTPTMDDVPKQNKLGRVDFLGSAFMTLAILSFLLPLEIAGDRLPWSHPVILGLFGAAFAFVFLFLIIEGRIANEPVIPLALLRQKNMVISLCVMIGQGAAQVGLMVAVPLYFQVTSSASNTEAGAHLIPAVVGNAVGGVLSGVVIKRTGRYKLLTLSALLFACIGYTLLILRWHGKTSWFESLYIFPGGFGMGVIISTLFVGVQASIDPAHSAVAASSLYLASSVGTLMGMAGTSSVLQSTLRKALNRRLDYAGFEGWKKLKIIERAVSDVHYSDHTKPRIAGIVIGSYIEALTYTHVLSIACSLAAFTGTVFLKEHKL</sequence>
<gene>
    <name evidence="7" type="ORF">CC80DRAFT_482533</name>
</gene>
<dbReference type="GO" id="GO:0015174">
    <property type="term" value="F:basic amino acid transmembrane transporter activity"/>
    <property type="evidence" value="ECO:0007669"/>
    <property type="project" value="TreeGrafter"/>
</dbReference>
<protein>
    <submittedName>
        <fullName evidence="7">MFS general substrate transporter</fullName>
    </submittedName>
</protein>
<dbReference type="OrthoDB" id="6770063at2759"/>
<evidence type="ECO:0000313" key="7">
    <source>
        <dbReference type="EMBL" id="KAF1950460.1"/>
    </source>
</evidence>
<accession>A0A6A5TDV1</accession>
<feature type="transmembrane region" description="Helical" evidence="5">
    <location>
        <begin position="325"/>
        <end position="349"/>
    </location>
</feature>
<evidence type="ECO:0000256" key="5">
    <source>
        <dbReference type="SAM" id="Phobius"/>
    </source>
</evidence>
<dbReference type="PANTHER" id="PTHR23501:SF33">
    <property type="entry name" value="MAJOR FACILITATOR SUPERFAMILY (MFS) PROFILE DOMAIN-CONTAINING PROTEIN"/>
    <property type="match status" value="1"/>
</dbReference>
<dbReference type="PANTHER" id="PTHR23501">
    <property type="entry name" value="MAJOR FACILITATOR SUPERFAMILY"/>
    <property type="match status" value="1"/>
</dbReference>
<dbReference type="GO" id="GO:0000329">
    <property type="term" value="C:fungal-type vacuole membrane"/>
    <property type="evidence" value="ECO:0007669"/>
    <property type="project" value="TreeGrafter"/>
</dbReference>
<comment type="subcellular location">
    <subcellularLocation>
        <location evidence="1">Membrane</location>
        <topology evidence="1">Multi-pass membrane protein</topology>
    </subcellularLocation>
</comment>
<keyword evidence="8" id="KW-1185">Reference proteome</keyword>
<evidence type="ECO:0000256" key="4">
    <source>
        <dbReference type="ARBA" id="ARBA00023136"/>
    </source>
</evidence>
<feature type="transmembrane region" description="Helical" evidence="5">
    <location>
        <begin position="213"/>
        <end position="235"/>
    </location>
</feature>
<name>A0A6A5TDV1_9PLEO</name>
<evidence type="ECO:0000313" key="8">
    <source>
        <dbReference type="Proteomes" id="UP000800035"/>
    </source>
</evidence>
<dbReference type="Proteomes" id="UP000800035">
    <property type="component" value="Unassembled WGS sequence"/>
</dbReference>
<dbReference type="Gene3D" id="1.20.1720.10">
    <property type="entry name" value="Multidrug resistance protein D"/>
    <property type="match status" value="1"/>
</dbReference>
<dbReference type="AlphaFoldDB" id="A0A6A5TDV1"/>
<feature type="transmembrane region" description="Helical" evidence="5">
    <location>
        <begin position="361"/>
        <end position="381"/>
    </location>
</feature>
<reference evidence="7" key="1">
    <citation type="journal article" date="2020" name="Stud. Mycol.">
        <title>101 Dothideomycetes genomes: a test case for predicting lifestyles and emergence of pathogens.</title>
        <authorList>
            <person name="Haridas S."/>
            <person name="Albert R."/>
            <person name="Binder M."/>
            <person name="Bloem J."/>
            <person name="Labutti K."/>
            <person name="Salamov A."/>
            <person name="Andreopoulos B."/>
            <person name="Baker S."/>
            <person name="Barry K."/>
            <person name="Bills G."/>
            <person name="Bluhm B."/>
            <person name="Cannon C."/>
            <person name="Castanera R."/>
            <person name="Culley D."/>
            <person name="Daum C."/>
            <person name="Ezra D."/>
            <person name="Gonzalez J."/>
            <person name="Henrissat B."/>
            <person name="Kuo A."/>
            <person name="Liang C."/>
            <person name="Lipzen A."/>
            <person name="Lutzoni F."/>
            <person name="Magnuson J."/>
            <person name="Mondo S."/>
            <person name="Nolan M."/>
            <person name="Ohm R."/>
            <person name="Pangilinan J."/>
            <person name="Park H.-J."/>
            <person name="Ramirez L."/>
            <person name="Alfaro M."/>
            <person name="Sun H."/>
            <person name="Tritt A."/>
            <person name="Yoshinaga Y."/>
            <person name="Zwiers L.-H."/>
            <person name="Turgeon B."/>
            <person name="Goodwin S."/>
            <person name="Spatafora J."/>
            <person name="Crous P."/>
            <person name="Grigoriev I."/>
        </authorList>
    </citation>
    <scope>NUCLEOTIDE SEQUENCE</scope>
    <source>
        <strain evidence="7">CBS 675.92</strain>
    </source>
</reference>
<evidence type="ECO:0000259" key="6">
    <source>
        <dbReference type="PROSITE" id="PS50850"/>
    </source>
</evidence>
<keyword evidence="3 5" id="KW-1133">Transmembrane helix</keyword>
<dbReference type="SUPFAM" id="SSF103473">
    <property type="entry name" value="MFS general substrate transporter"/>
    <property type="match status" value="1"/>
</dbReference>
<feature type="transmembrane region" description="Helical" evidence="5">
    <location>
        <begin position="127"/>
        <end position="146"/>
    </location>
</feature>
<evidence type="ECO:0000256" key="3">
    <source>
        <dbReference type="ARBA" id="ARBA00022989"/>
    </source>
</evidence>
<dbReference type="Pfam" id="PF07690">
    <property type="entry name" value="MFS_1"/>
    <property type="match status" value="1"/>
</dbReference>
<evidence type="ECO:0000256" key="1">
    <source>
        <dbReference type="ARBA" id="ARBA00004141"/>
    </source>
</evidence>
<feature type="transmembrane region" description="Helical" evidence="5">
    <location>
        <begin position="532"/>
        <end position="551"/>
    </location>
</feature>
<feature type="transmembrane region" description="Helical" evidence="5">
    <location>
        <begin position="256"/>
        <end position="276"/>
    </location>
</feature>
<dbReference type="EMBL" id="ML977025">
    <property type="protein sequence ID" value="KAF1950460.1"/>
    <property type="molecule type" value="Genomic_DNA"/>
</dbReference>
<keyword evidence="4 5" id="KW-0472">Membrane</keyword>
<evidence type="ECO:0000256" key="2">
    <source>
        <dbReference type="ARBA" id="ARBA00022692"/>
    </source>
</evidence>
<organism evidence="7 8">
    <name type="scientific">Byssothecium circinans</name>
    <dbReference type="NCBI Taxonomy" id="147558"/>
    <lineage>
        <taxon>Eukaryota</taxon>
        <taxon>Fungi</taxon>
        <taxon>Dikarya</taxon>
        <taxon>Ascomycota</taxon>
        <taxon>Pezizomycotina</taxon>
        <taxon>Dothideomycetes</taxon>
        <taxon>Pleosporomycetidae</taxon>
        <taxon>Pleosporales</taxon>
        <taxon>Massarineae</taxon>
        <taxon>Massarinaceae</taxon>
        <taxon>Byssothecium</taxon>
    </lineage>
</organism>
<proteinExistence type="predicted"/>
<keyword evidence="2 5" id="KW-0812">Transmembrane</keyword>